<name>A0ABU0M7M7_9HYPH</name>
<protein>
    <submittedName>
        <fullName evidence="1">Uncharacterized protein</fullName>
    </submittedName>
</protein>
<organism evidence="1 2">
    <name type="scientific">Kaistia geumhonensis</name>
    <dbReference type="NCBI Taxonomy" id="410839"/>
    <lineage>
        <taxon>Bacteria</taxon>
        <taxon>Pseudomonadati</taxon>
        <taxon>Pseudomonadota</taxon>
        <taxon>Alphaproteobacteria</taxon>
        <taxon>Hyphomicrobiales</taxon>
        <taxon>Kaistiaceae</taxon>
        <taxon>Kaistia</taxon>
    </lineage>
</organism>
<keyword evidence="2" id="KW-1185">Reference proteome</keyword>
<accession>A0ABU0M7M7</accession>
<reference evidence="1 2" key="1">
    <citation type="submission" date="2023-07" db="EMBL/GenBank/DDBJ databases">
        <title>Genomic Encyclopedia of Type Strains, Phase IV (KMG-IV): sequencing the most valuable type-strain genomes for metagenomic binning, comparative biology and taxonomic classification.</title>
        <authorList>
            <person name="Goeker M."/>
        </authorList>
    </citation>
    <scope>NUCLEOTIDE SEQUENCE [LARGE SCALE GENOMIC DNA]</scope>
    <source>
        <strain evidence="1 2">B1-1</strain>
    </source>
</reference>
<evidence type="ECO:0000313" key="1">
    <source>
        <dbReference type="EMBL" id="MDQ0516778.1"/>
    </source>
</evidence>
<sequence length="112" mass="12240">MEARFQALRVMTAMVSSKSSCQENCARASAKTFSETPSGDSFVSASVHASAARWRIGKTGLGPHRHVMDAQLALALNRRFHDMHVGAEGAAVHLRRMNVHQRAQRRATPGKS</sequence>
<comment type="caution">
    <text evidence="1">The sequence shown here is derived from an EMBL/GenBank/DDBJ whole genome shotgun (WGS) entry which is preliminary data.</text>
</comment>
<dbReference type="RefSeq" id="WP_266279172.1">
    <property type="nucleotide sequence ID" value="NZ_JAPKNF010000001.1"/>
</dbReference>
<proteinExistence type="predicted"/>
<dbReference type="EMBL" id="JAUSWJ010000001">
    <property type="protein sequence ID" value="MDQ0516778.1"/>
    <property type="molecule type" value="Genomic_DNA"/>
</dbReference>
<gene>
    <name evidence="1" type="ORF">QO015_002391</name>
</gene>
<dbReference type="Proteomes" id="UP001223743">
    <property type="component" value="Unassembled WGS sequence"/>
</dbReference>
<evidence type="ECO:0000313" key="2">
    <source>
        <dbReference type="Proteomes" id="UP001223743"/>
    </source>
</evidence>